<dbReference type="InterPro" id="IPR042173">
    <property type="entry name" value="RNase_J_2"/>
</dbReference>
<dbReference type="EMBL" id="QRMS01000002">
    <property type="protein sequence ID" value="RHJ88350.1"/>
    <property type="molecule type" value="Genomic_DNA"/>
</dbReference>
<dbReference type="Pfam" id="PF12706">
    <property type="entry name" value="Lactamase_B_2"/>
    <property type="match status" value="1"/>
</dbReference>
<accession>A0A415E406</accession>
<dbReference type="InterPro" id="IPR001279">
    <property type="entry name" value="Metallo-B-lactamas"/>
</dbReference>
<sequence length="396" mass="44928">MQLKIKIYRGTHQIGGCITEITTEKTRIIIDFGTVLPYRNGKMPKENLVIEGVTYIGHRNCDGILFTHYHGDHTGLLDKAIKGIPMYMGKAAKKIFLLSQAHKNSDSVARIEQIREYEDGKSFSIGDIKITPILTDHSAFDAYMLLIEADGKQVLHTGDFRTHGVKGEMVIPRLAKLRGLVDVMITEGTNLSYTNPVVTSEYLLAEAAETLMERYPYVFVMCGATDIDRLAAFHKASERKNLFLCDAYQMSLLETAAEYGAALTDFYRFDRTRVYFEEMEGVKDGFCMAVRNEKDFSEIMKPYREKHNEQTLIIYAMSEGYLSKHHQAIEKLTSGFRYIIKLHTSGHASEEAIWAAANTVSAKKIIPIHTENPEKIRLGALQDRVVFLEDDEEFNV</sequence>
<dbReference type="InterPro" id="IPR036866">
    <property type="entry name" value="RibonucZ/Hydroxyglut_hydro"/>
</dbReference>
<evidence type="ECO:0000256" key="1">
    <source>
        <dbReference type="ARBA" id="ARBA00022839"/>
    </source>
</evidence>
<dbReference type="Gene3D" id="3.40.50.10710">
    <property type="entry name" value="Metallo-hydrolase/oxidoreductase"/>
    <property type="match status" value="1"/>
</dbReference>
<evidence type="ECO:0000256" key="2">
    <source>
        <dbReference type="ARBA" id="ARBA00022884"/>
    </source>
</evidence>
<reference evidence="4 5" key="1">
    <citation type="submission" date="2018-08" db="EMBL/GenBank/DDBJ databases">
        <title>A genome reference for cultivated species of the human gut microbiota.</title>
        <authorList>
            <person name="Zou Y."/>
            <person name="Xue W."/>
            <person name="Luo G."/>
        </authorList>
    </citation>
    <scope>NUCLEOTIDE SEQUENCE [LARGE SCALE GENOMIC DNA]</scope>
    <source>
        <strain evidence="4 5">AM07-24</strain>
    </source>
</reference>
<dbReference type="GO" id="GO:0004527">
    <property type="term" value="F:exonuclease activity"/>
    <property type="evidence" value="ECO:0007669"/>
    <property type="project" value="UniProtKB-KW"/>
</dbReference>
<dbReference type="PANTHER" id="PTHR43694">
    <property type="entry name" value="RIBONUCLEASE J"/>
    <property type="match status" value="1"/>
</dbReference>
<evidence type="ECO:0000313" key="5">
    <source>
        <dbReference type="Proteomes" id="UP000284841"/>
    </source>
</evidence>
<comment type="caution">
    <text evidence="4">The sequence shown here is derived from an EMBL/GenBank/DDBJ whole genome shotgun (WGS) entry which is preliminary data.</text>
</comment>
<dbReference type="Gene3D" id="3.60.15.10">
    <property type="entry name" value="Ribonuclease Z/Hydroxyacylglutathione hydrolase-like"/>
    <property type="match status" value="1"/>
</dbReference>
<keyword evidence="5" id="KW-1185">Reference proteome</keyword>
<evidence type="ECO:0000313" key="4">
    <source>
        <dbReference type="EMBL" id="RHJ88350.1"/>
    </source>
</evidence>
<evidence type="ECO:0000259" key="3">
    <source>
        <dbReference type="SMART" id="SM00849"/>
    </source>
</evidence>
<proteinExistence type="predicted"/>
<dbReference type="OrthoDB" id="9803916at2"/>
<dbReference type="SMART" id="SM00849">
    <property type="entry name" value="Lactamase_B"/>
    <property type="match status" value="1"/>
</dbReference>
<dbReference type="PANTHER" id="PTHR43694:SF1">
    <property type="entry name" value="RIBONUCLEASE J"/>
    <property type="match status" value="1"/>
</dbReference>
<protein>
    <submittedName>
        <fullName evidence="4">MBL fold metallo-hydrolase</fullName>
    </submittedName>
</protein>
<dbReference type="SUPFAM" id="SSF56281">
    <property type="entry name" value="Metallo-hydrolase/oxidoreductase"/>
    <property type="match status" value="1"/>
</dbReference>
<keyword evidence="4" id="KW-0378">Hydrolase</keyword>
<organism evidence="4 5">
    <name type="scientific">Emergencia timonensis</name>
    <dbReference type="NCBI Taxonomy" id="1776384"/>
    <lineage>
        <taxon>Bacteria</taxon>
        <taxon>Bacillati</taxon>
        <taxon>Bacillota</taxon>
        <taxon>Clostridia</taxon>
        <taxon>Peptostreptococcales</taxon>
        <taxon>Anaerovoracaceae</taxon>
        <taxon>Emergencia</taxon>
    </lineage>
</organism>
<feature type="domain" description="Metallo-beta-lactamase" evidence="3">
    <location>
        <begin position="15"/>
        <end position="211"/>
    </location>
</feature>
<keyword evidence="1" id="KW-0269">Exonuclease</keyword>
<keyword evidence="2" id="KW-0694">RNA-binding</keyword>
<gene>
    <name evidence="4" type="ORF">DW099_08065</name>
</gene>
<keyword evidence="1" id="KW-0540">Nuclease</keyword>
<dbReference type="STRING" id="1776384.GCA_900086585_03955"/>
<dbReference type="AlphaFoldDB" id="A0A415E406"/>
<dbReference type="GO" id="GO:0003723">
    <property type="term" value="F:RNA binding"/>
    <property type="evidence" value="ECO:0007669"/>
    <property type="project" value="UniProtKB-KW"/>
</dbReference>
<name>A0A415E406_9FIRM</name>
<dbReference type="Proteomes" id="UP000284841">
    <property type="component" value="Unassembled WGS sequence"/>
</dbReference>
<dbReference type="CDD" id="cd07732">
    <property type="entry name" value="metallo-hydrolase-like_MBL-fold"/>
    <property type="match status" value="1"/>
</dbReference>